<feature type="transmembrane region" description="Helical" evidence="1">
    <location>
        <begin position="51"/>
        <end position="72"/>
    </location>
</feature>
<dbReference type="Proteomes" id="UP000050488">
    <property type="component" value="Unassembled WGS sequence"/>
</dbReference>
<keyword evidence="1" id="KW-0472">Membrane</keyword>
<comment type="caution">
    <text evidence="2">The sequence shown here is derived from an EMBL/GenBank/DDBJ whole genome shotgun (WGS) entry which is preliminary data.</text>
</comment>
<sequence>MEAPISGDAALCVEYRSAQQRVPAPPRPEGTLKALPVPPAHKPAAMPILRLLMPVVMVAAMGAMVLVMFLSAGSVHPMMLVMPLMTAMGFLMMFSPQGGNDADETRRTYLRHLAQLRRTALDNAEAQRAHEVHRYPAPEDMWALVGSERMWERAAQDADALEVRIGVGVTSLCTPVDVADSGSTEDLDPVCAVSLRSTVRAVSTVPNTPVVVQLRAFRYLSIAGEQAQHCLRALLCSLAFSHGPETVGIEMPPGSAAWAWLKWLPHTRHPERAAHRIVVVDSPWEGREAGEAETIVEAGGDGALRRRAEEEGLALSLEEGI</sequence>
<protein>
    <submittedName>
        <fullName evidence="2">ESX-1 secretion system protein EccCa1</fullName>
    </submittedName>
</protein>
<evidence type="ECO:0000256" key="1">
    <source>
        <dbReference type="SAM" id="Phobius"/>
    </source>
</evidence>
<dbReference type="PATRIC" id="fig|1544413.3.peg.483"/>
<accession>A0A0Q0ZBM1</accession>
<evidence type="ECO:0000313" key="2">
    <source>
        <dbReference type="EMBL" id="KQB87420.1"/>
    </source>
</evidence>
<dbReference type="STRING" id="1544413.Clow_00479"/>
<dbReference type="EMBL" id="LKEV01000001">
    <property type="protein sequence ID" value="KQB87420.1"/>
    <property type="molecule type" value="Genomic_DNA"/>
</dbReference>
<gene>
    <name evidence="2" type="primary">eccCa1_1</name>
    <name evidence="2" type="ORF">Clow_00479</name>
</gene>
<keyword evidence="1" id="KW-0812">Transmembrane</keyword>
<evidence type="ECO:0000313" key="3">
    <source>
        <dbReference type="Proteomes" id="UP000050488"/>
    </source>
</evidence>
<dbReference type="RefSeq" id="WP_245625665.1">
    <property type="nucleotide sequence ID" value="NZ_JAUSQY010000001.1"/>
</dbReference>
<dbReference type="AlphaFoldDB" id="A0A0Q0ZBM1"/>
<keyword evidence="1" id="KW-1133">Transmembrane helix</keyword>
<reference evidence="2 3" key="1">
    <citation type="submission" date="2015-10" db="EMBL/GenBank/DDBJ databases">
        <title>Corynebacteirum lowii and Corynebacterium oculi species nova, derived from human clinical disease and and emended description of Corynebacterium mastiditis.</title>
        <authorList>
            <person name="Bernard K."/>
            <person name="Pacheco A.L."/>
            <person name="Mcdougall C."/>
            <person name="Burtx T."/>
            <person name="Weibe D."/>
            <person name="Tyler S."/>
            <person name="Olson A.B."/>
            <person name="Cnockaert M."/>
            <person name="Eguchi H."/>
            <person name="Kuwahara T."/>
            <person name="Nakayama-Imaohji H."/>
            <person name="Boudewijins M."/>
            <person name="Van Hoecke F."/>
            <person name="Bernier A.-M."/>
            <person name="Vandamme P."/>
        </authorList>
    </citation>
    <scope>NUCLEOTIDE SEQUENCE [LARGE SCALE GENOMIC DNA]</scope>
    <source>
        <strain evidence="2 3">NML 130206</strain>
    </source>
</reference>
<organism evidence="2 3">
    <name type="scientific">Corynebacterium lowii</name>
    <dbReference type="NCBI Taxonomy" id="1544413"/>
    <lineage>
        <taxon>Bacteria</taxon>
        <taxon>Bacillati</taxon>
        <taxon>Actinomycetota</taxon>
        <taxon>Actinomycetes</taxon>
        <taxon>Mycobacteriales</taxon>
        <taxon>Corynebacteriaceae</taxon>
        <taxon>Corynebacterium</taxon>
    </lineage>
</organism>
<keyword evidence="3" id="KW-1185">Reference proteome</keyword>
<name>A0A0Q0ZBM1_9CORY</name>
<proteinExistence type="predicted"/>